<dbReference type="InterPro" id="IPR007577">
    <property type="entry name" value="GlycoTrfase_DXD_sugar-bd_CS"/>
</dbReference>
<keyword evidence="4" id="KW-1185">Reference proteome</keyword>
<keyword evidence="1" id="KW-1133">Transmembrane helix</keyword>
<dbReference type="STRING" id="35525.A0A0P5YYH4"/>
<evidence type="ECO:0000313" key="4">
    <source>
        <dbReference type="Proteomes" id="UP000076858"/>
    </source>
</evidence>
<proteinExistence type="predicted"/>
<dbReference type="SUPFAM" id="SSF53448">
    <property type="entry name" value="Nucleotide-diphospho-sugar transferases"/>
    <property type="match status" value="1"/>
</dbReference>
<keyword evidence="2" id="KW-0808">Transferase</keyword>
<dbReference type="EMBL" id="GDIP01204146">
    <property type="protein sequence ID" value="JAJ19256.1"/>
    <property type="molecule type" value="Transcribed_RNA"/>
</dbReference>
<dbReference type="OrthoDB" id="409543at2759"/>
<protein>
    <submittedName>
        <fullName evidence="2">Sulfotransferase sult</fullName>
    </submittedName>
</protein>
<dbReference type="GO" id="GO:0016740">
    <property type="term" value="F:transferase activity"/>
    <property type="evidence" value="ECO:0007669"/>
    <property type="project" value="UniProtKB-KW"/>
</dbReference>
<evidence type="ECO:0000313" key="3">
    <source>
        <dbReference type="EMBL" id="KZS16666.1"/>
    </source>
</evidence>
<dbReference type="EMBL" id="LRGB01000687">
    <property type="protein sequence ID" value="KZS16666.1"/>
    <property type="molecule type" value="Genomic_DNA"/>
</dbReference>
<dbReference type="Gene3D" id="3.90.550.20">
    <property type="match status" value="1"/>
</dbReference>
<organism evidence="3 4">
    <name type="scientific">Daphnia magna</name>
    <dbReference type="NCBI Taxonomy" id="35525"/>
    <lineage>
        <taxon>Eukaryota</taxon>
        <taxon>Metazoa</taxon>
        <taxon>Ecdysozoa</taxon>
        <taxon>Arthropoda</taxon>
        <taxon>Crustacea</taxon>
        <taxon>Branchiopoda</taxon>
        <taxon>Diplostraca</taxon>
        <taxon>Cladocera</taxon>
        <taxon>Anomopoda</taxon>
        <taxon>Daphniidae</taxon>
        <taxon>Daphnia</taxon>
    </lineage>
</organism>
<sequence>MLCRFPRRLSYSALIVGVIVGFFFYWVIDIQPFHLYFVSEAEFMDTYTFSDGFNNETGVDRFIVPNIIHFIRFKSFELKFMDYVVIMAAMRNHRPDKFYFHTDVKDAKCEGKYWEWVKKDRELWSRIEVKYLEVPTEIFGQQLSDGWRLWHGSDISRLRMIKKYGGIYLDNDCFVLKSLDKYRKFECSINWDENQSLGNQVIIANKNARILPLWLDTYKEYHSDLWYYNGGERPTVEILHRRPELIHRVKGDFGADDGISPNLYLTKDFEWRHLDIIHLLIGQRIFWDPNYNATPVFDENNIRTYPYPIGEMVRELLDMPQPPKIIS</sequence>
<reference evidence="3 4" key="3">
    <citation type="submission" date="2016-03" db="EMBL/GenBank/DDBJ databases">
        <title>EvidentialGene: Evidence-directed Construction of Genes on Genomes.</title>
        <authorList>
            <person name="Gilbert D.G."/>
            <person name="Choi J.-H."/>
            <person name="Mockaitis K."/>
            <person name="Colbourne J."/>
            <person name="Pfrender M."/>
        </authorList>
    </citation>
    <scope>NUCLEOTIDE SEQUENCE [LARGE SCALE GENOMIC DNA]</scope>
    <source>
        <strain evidence="3 4">Xinb3</strain>
        <tissue evidence="3">Complete organism</tissue>
    </source>
</reference>
<accession>A0A0P5YYH4</accession>
<keyword evidence="1" id="KW-0472">Membrane</keyword>
<reference evidence="2" key="1">
    <citation type="submission" date="2015-10" db="EMBL/GenBank/DDBJ databases">
        <title>Daphnia magna gene sets from two clonal populations assembled and annotated with EvidentialGene.</title>
        <authorList>
            <person name="Gilbert D."/>
            <person name="Podicheti R."/>
            <person name="Orsini L."/>
            <person name="Colbourne J."/>
            <person name="Pfrender M."/>
        </authorList>
    </citation>
    <scope>NUCLEOTIDE SEQUENCE</scope>
</reference>
<dbReference type="InterPro" id="IPR029044">
    <property type="entry name" value="Nucleotide-diphossugar_trans"/>
</dbReference>
<dbReference type="PANTHER" id="PTHR46830:SF1">
    <property type="entry name" value="ALPHA-1,4-N-ACETYLGLUCOSAMINYLTRANSFERASE"/>
    <property type="match status" value="1"/>
</dbReference>
<feature type="transmembrane region" description="Helical" evidence="1">
    <location>
        <begin position="9"/>
        <end position="28"/>
    </location>
</feature>
<evidence type="ECO:0000313" key="2">
    <source>
        <dbReference type="EMBL" id="JAJ19256.1"/>
    </source>
</evidence>
<keyword evidence="1" id="KW-0812">Transmembrane</keyword>
<dbReference type="Proteomes" id="UP000076858">
    <property type="component" value="Unassembled WGS sequence"/>
</dbReference>
<dbReference type="PANTHER" id="PTHR46830">
    <property type="entry name" value="TRANSFERASE, PUTATIVE-RELATED"/>
    <property type="match status" value="1"/>
</dbReference>
<gene>
    <name evidence="3" type="ORF">APZ42_017282</name>
</gene>
<dbReference type="Pfam" id="PF04488">
    <property type="entry name" value="Gly_transf_sug"/>
    <property type="match status" value="1"/>
</dbReference>
<evidence type="ECO:0000256" key="1">
    <source>
        <dbReference type="SAM" id="Phobius"/>
    </source>
</evidence>
<name>A0A0P5YYH4_9CRUS</name>
<reference evidence="2" key="2">
    <citation type="submission" date="2015-10" db="EMBL/GenBank/DDBJ databases">
        <authorList>
            <person name="Gilbert D.G."/>
        </authorList>
    </citation>
    <scope>NUCLEOTIDE SEQUENCE</scope>
</reference>
<dbReference type="AlphaFoldDB" id="A0A0P5YYH4"/>